<proteinExistence type="predicted"/>
<sequence>MPSWQVLTANPPSISVVTVNRNKLNWICGLFLVLAVASTASAQNRRSAVRQDERVARAQWQPVRSVQHSESIMAEPIPRGNALPEGEVVLESIQGEPIYEGYEGYPGDEVYHDSFSGHGACDAMGCSDQNCGQCRGGVSCGWRPCMTFCLPQDGWISLEYLLWWQDGMDLPPLVSSGSIANGGVPSRGADILFGGGEYLTENLNGGRLRAGIWLDACHTWALEGEYFSTGTLSTEFSRTGSGNDLIARPFYNTELGQDDAELVSYPGALTGRVDVQASTQLKGMGFAFRRLLACGDGCGDTFFCNLPQQYTHRLDGLIGYRWLELDDTLTITESLLDVTPDPSNTRGDTFNIVDSFRARSQFNGLDFGANYHRERGCWSLDLLAKLALGTTRQTVTINGSTISPDGVQRTGGLLTQTSNIGTYKRDRFSVAPELGAKLGYKLSKNLSATVGYSFIYWSNVARVGDQVDTDVNTNLLPPANGQGGVQRPGFAFVDSDYWVQGISFGGEYRW</sequence>
<evidence type="ECO:0000313" key="1">
    <source>
        <dbReference type="EMBL" id="QDS94854.1"/>
    </source>
</evidence>
<reference evidence="1 2" key="1">
    <citation type="submission" date="2019-02" db="EMBL/GenBank/DDBJ databases">
        <title>Deep-cultivation of Planctomycetes and their phenomic and genomic characterization uncovers novel biology.</title>
        <authorList>
            <person name="Wiegand S."/>
            <person name="Jogler M."/>
            <person name="Boedeker C."/>
            <person name="Pinto D."/>
            <person name="Vollmers J."/>
            <person name="Rivas-Marin E."/>
            <person name="Kohn T."/>
            <person name="Peeters S.H."/>
            <person name="Heuer A."/>
            <person name="Rast P."/>
            <person name="Oberbeckmann S."/>
            <person name="Bunk B."/>
            <person name="Jeske O."/>
            <person name="Meyerdierks A."/>
            <person name="Storesund J.E."/>
            <person name="Kallscheuer N."/>
            <person name="Luecker S."/>
            <person name="Lage O.M."/>
            <person name="Pohl T."/>
            <person name="Merkel B.J."/>
            <person name="Hornburger P."/>
            <person name="Mueller R.-W."/>
            <person name="Bruemmer F."/>
            <person name="Labrenz M."/>
            <person name="Spormann A.M."/>
            <person name="Op den Camp H."/>
            <person name="Overmann J."/>
            <person name="Amann R."/>
            <person name="Jetten M.S.M."/>
            <person name="Mascher T."/>
            <person name="Medema M.H."/>
            <person name="Devos D.P."/>
            <person name="Kaster A.-K."/>
            <person name="Ovreas L."/>
            <person name="Rohde M."/>
            <person name="Galperin M.Y."/>
            <person name="Jogler C."/>
        </authorList>
    </citation>
    <scope>NUCLEOTIDE SEQUENCE [LARGE SCALE GENOMIC DNA]</scope>
    <source>
        <strain evidence="1 2">FF011L</strain>
    </source>
</reference>
<organism evidence="1 2">
    <name type="scientific">Roseimaritima multifibrata</name>
    <dbReference type="NCBI Taxonomy" id="1930274"/>
    <lineage>
        <taxon>Bacteria</taxon>
        <taxon>Pseudomonadati</taxon>
        <taxon>Planctomycetota</taxon>
        <taxon>Planctomycetia</taxon>
        <taxon>Pirellulales</taxon>
        <taxon>Pirellulaceae</taxon>
        <taxon>Roseimaritima</taxon>
    </lineage>
</organism>
<name>A0A517MJ21_9BACT</name>
<gene>
    <name evidence="1" type="ORF">FF011L_36360</name>
</gene>
<dbReference type="Proteomes" id="UP000320672">
    <property type="component" value="Chromosome"/>
</dbReference>
<accession>A0A517MJ21</accession>
<protein>
    <submittedName>
        <fullName evidence="1">Uncharacterized protein</fullName>
    </submittedName>
</protein>
<keyword evidence="2" id="KW-1185">Reference proteome</keyword>
<dbReference type="InterPro" id="IPR011446">
    <property type="entry name" value="BBP7"/>
</dbReference>
<dbReference type="AlphaFoldDB" id="A0A517MJ21"/>
<dbReference type="EMBL" id="CP036262">
    <property type="protein sequence ID" value="QDS94854.1"/>
    <property type="molecule type" value="Genomic_DNA"/>
</dbReference>
<dbReference type="Pfam" id="PF07585">
    <property type="entry name" value="BBP7"/>
    <property type="match status" value="1"/>
</dbReference>
<evidence type="ECO:0000313" key="2">
    <source>
        <dbReference type="Proteomes" id="UP000320672"/>
    </source>
</evidence>
<dbReference type="KEGG" id="rml:FF011L_36360"/>